<evidence type="ECO:0000313" key="2">
    <source>
        <dbReference type="EMBL" id="MFD0919198.1"/>
    </source>
</evidence>
<keyword evidence="3" id="KW-1185">Reference proteome</keyword>
<comment type="caution">
    <text evidence="2">The sequence shown here is derived from an EMBL/GenBank/DDBJ whole genome shotgun (WGS) entry which is preliminary data.</text>
</comment>
<evidence type="ECO:0000256" key="1">
    <source>
        <dbReference type="SAM" id="SignalP"/>
    </source>
</evidence>
<keyword evidence="1" id="KW-0732">Signal</keyword>
<proteinExistence type="predicted"/>
<sequence>MRIAVLAAGLSALALAGTGIGIAAAEPATAVRDCAGASRTEPGEIVLTCADGNSAVRDLHWVHWGSERAEGTGTAEIATCEPDCATGGVRARPVRITLDTPRDGVFTRAVLDGRDSYELPANR</sequence>
<dbReference type="Proteomes" id="UP001597018">
    <property type="component" value="Unassembled WGS sequence"/>
</dbReference>
<evidence type="ECO:0000313" key="3">
    <source>
        <dbReference type="Proteomes" id="UP001597018"/>
    </source>
</evidence>
<feature type="signal peptide" evidence="1">
    <location>
        <begin position="1"/>
        <end position="16"/>
    </location>
</feature>
<gene>
    <name evidence="2" type="ORF">ACFQ16_05535</name>
</gene>
<name>A0ABW3FMU0_9PSEU</name>
<feature type="chain" id="PRO_5045064049" description="Secreted protein" evidence="1">
    <location>
        <begin position="17"/>
        <end position="123"/>
    </location>
</feature>
<accession>A0ABW3FMU0</accession>
<reference evidence="3" key="1">
    <citation type="journal article" date="2019" name="Int. J. Syst. Evol. Microbiol.">
        <title>The Global Catalogue of Microorganisms (GCM) 10K type strain sequencing project: providing services to taxonomists for standard genome sequencing and annotation.</title>
        <authorList>
            <consortium name="The Broad Institute Genomics Platform"/>
            <consortium name="The Broad Institute Genome Sequencing Center for Infectious Disease"/>
            <person name="Wu L."/>
            <person name="Ma J."/>
        </authorList>
    </citation>
    <scope>NUCLEOTIDE SEQUENCE [LARGE SCALE GENOMIC DNA]</scope>
    <source>
        <strain evidence="3">CCUG 56401</strain>
    </source>
</reference>
<evidence type="ECO:0008006" key="4">
    <source>
        <dbReference type="Google" id="ProtNLM"/>
    </source>
</evidence>
<protein>
    <recommendedName>
        <fullName evidence="4">Secreted protein</fullName>
    </recommendedName>
</protein>
<dbReference type="EMBL" id="JBHTIW010000002">
    <property type="protein sequence ID" value="MFD0919198.1"/>
    <property type="molecule type" value="Genomic_DNA"/>
</dbReference>
<dbReference type="RefSeq" id="WP_345601329.1">
    <property type="nucleotide sequence ID" value="NZ_BAABLT010000033.1"/>
</dbReference>
<organism evidence="2 3">
    <name type="scientific">Saccharopolyspora rosea</name>
    <dbReference type="NCBI Taxonomy" id="524884"/>
    <lineage>
        <taxon>Bacteria</taxon>
        <taxon>Bacillati</taxon>
        <taxon>Actinomycetota</taxon>
        <taxon>Actinomycetes</taxon>
        <taxon>Pseudonocardiales</taxon>
        <taxon>Pseudonocardiaceae</taxon>
        <taxon>Saccharopolyspora</taxon>
    </lineage>
</organism>